<protein>
    <recommendedName>
        <fullName evidence="4">Alpha/beta-hydrolase</fullName>
    </recommendedName>
</protein>
<evidence type="ECO:0000313" key="3">
    <source>
        <dbReference type="Proteomes" id="UP000245884"/>
    </source>
</evidence>
<accession>A0A316UMP7</accession>
<evidence type="ECO:0000256" key="1">
    <source>
        <dbReference type="SAM" id="MobiDB-lite"/>
    </source>
</evidence>
<dbReference type="EMBL" id="KZ819671">
    <property type="protein sequence ID" value="PWN26536.1"/>
    <property type="molecule type" value="Genomic_DNA"/>
</dbReference>
<evidence type="ECO:0008006" key="4">
    <source>
        <dbReference type="Google" id="ProtNLM"/>
    </source>
</evidence>
<gene>
    <name evidence="2" type="ORF">BDZ90DRAFT_275267</name>
</gene>
<organism evidence="2 3">
    <name type="scientific">Jaminaea rosea</name>
    <dbReference type="NCBI Taxonomy" id="1569628"/>
    <lineage>
        <taxon>Eukaryota</taxon>
        <taxon>Fungi</taxon>
        <taxon>Dikarya</taxon>
        <taxon>Basidiomycota</taxon>
        <taxon>Ustilaginomycotina</taxon>
        <taxon>Exobasidiomycetes</taxon>
        <taxon>Microstromatales</taxon>
        <taxon>Microstromatales incertae sedis</taxon>
        <taxon>Jaminaea</taxon>
    </lineage>
</organism>
<reference evidence="2 3" key="1">
    <citation type="journal article" date="2018" name="Mol. Biol. Evol.">
        <title>Broad Genomic Sampling Reveals a Smut Pathogenic Ancestry of the Fungal Clade Ustilaginomycotina.</title>
        <authorList>
            <person name="Kijpornyongpan T."/>
            <person name="Mondo S.J."/>
            <person name="Barry K."/>
            <person name="Sandor L."/>
            <person name="Lee J."/>
            <person name="Lipzen A."/>
            <person name="Pangilinan J."/>
            <person name="LaButti K."/>
            <person name="Hainaut M."/>
            <person name="Henrissat B."/>
            <person name="Grigoriev I.V."/>
            <person name="Spatafora J.W."/>
            <person name="Aime M.C."/>
        </authorList>
    </citation>
    <scope>NUCLEOTIDE SEQUENCE [LARGE SCALE GENOMIC DNA]</scope>
    <source>
        <strain evidence="2 3">MCA 5214</strain>
    </source>
</reference>
<dbReference type="Proteomes" id="UP000245884">
    <property type="component" value="Unassembled WGS sequence"/>
</dbReference>
<name>A0A316UMP7_9BASI</name>
<sequence length="383" mass="41669">MPLFAALPPGLRRLHSSGSLLLSKGNSATAEASAKGNIVDDDLVEPNHIDPRIITFLTAADAACADGADFTSSQRIWSNTGGYTPESTATESKGQPRRWLLRYLPMPSLRCFLPCFPSWCRDTTNEQDDDRQRDLLAPSPTSLPLGYPYSNQGKGTPIVAQTKPSRSFSLPFLWSRKTANNMSGTATTTTSPVTTTESGSPIEPTQQRLSLNLVRPSIDVDLSGLFDTSCAIQSSEGVPAALLPSLPSAKVRHEEVLLTSGDGLPVWASKSVLEGYEEAKYQALMFIHGLTFTSDSTWAHILSDVNFHRSLLVPASKDSTAAEAHWLARPLIRYDLRHHGRSVASDTPSTTAAASHPISSPNLHRWHSEYGYRRRRIGFPGSG</sequence>
<dbReference type="GeneID" id="37030694"/>
<proteinExistence type="predicted"/>
<feature type="region of interest" description="Disordered" evidence="1">
    <location>
        <begin position="182"/>
        <end position="204"/>
    </location>
</feature>
<keyword evidence="3" id="KW-1185">Reference proteome</keyword>
<dbReference type="SUPFAM" id="SSF53474">
    <property type="entry name" value="alpha/beta-Hydrolases"/>
    <property type="match status" value="1"/>
</dbReference>
<feature type="region of interest" description="Disordered" evidence="1">
    <location>
        <begin position="124"/>
        <end position="148"/>
    </location>
</feature>
<feature type="compositionally biased region" description="Low complexity" evidence="1">
    <location>
        <begin position="182"/>
        <end position="201"/>
    </location>
</feature>
<dbReference type="AlphaFoldDB" id="A0A316UMP7"/>
<dbReference type="InterPro" id="IPR029058">
    <property type="entry name" value="AB_hydrolase_fold"/>
</dbReference>
<evidence type="ECO:0000313" key="2">
    <source>
        <dbReference type="EMBL" id="PWN26536.1"/>
    </source>
</evidence>
<dbReference type="RefSeq" id="XP_025361148.1">
    <property type="nucleotide sequence ID" value="XM_025508871.1"/>
</dbReference>